<comment type="caution">
    <text evidence="1">The sequence shown here is derived from an EMBL/GenBank/DDBJ whole genome shotgun (WGS) entry which is preliminary data.</text>
</comment>
<accession>A0A3M3CQB0</accession>
<name>A0A3M3CQB0_PSESJ</name>
<dbReference type="RefSeq" id="WP_003344261.1">
    <property type="nucleotide sequence ID" value="NZ_QJTX01000085.1"/>
</dbReference>
<evidence type="ECO:0000313" key="1">
    <source>
        <dbReference type="EMBL" id="RMO23519.1"/>
    </source>
</evidence>
<organism evidence="1 2">
    <name type="scientific">Pseudomonas syringae pv. pisi</name>
    <dbReference type="NCBI Taxonomy" id="59510"/>
    <lineage>
        <taxon>Bacteria</taxon>
        <taxon>Pseudomonadati</taxon>
        <taxon>Pseudomonadota</taxon>
        <taxon>Gammaproteobacteria</taxon>
        <taxon>Pseudomonadales</taxon>
        <taxon>Pseudomonadaceae</taxon>
        <taxon>Pseudomonas</taxon>
        <taxon>Pseudomonas syringae</taxon>
    </lineage>
</organism>
<proteinExistence type="predicted"/>
<evidence type="ECO:0000313" key="2">
    <source>
        <dbReference type="Proteomes" id="UP000276886"/>
    </source>
</evidence>
<dbReference type="AlphaFoldDB" id="A0A3M3CQB0"/>
<dbReference type="Proteomes" id="UP000276886">
    <property type="component" value="Unassembled WGS sequence"/>
</dbReference>
<protein>
    <submittedName>
        <fullName evidence="1">Uncharacterized protein</fullName>
    </submittedName>
</protein>
<dbReference type="EMBL" id="RBPQ01000221">
    <property type="protein sequence ID" value="RMO23519.1"/>
    <property type="molecule type" value="Genomic_DNA"/>
</dbReference>
<sequence length="157" mass="17628">MGLFSTIFGKPSKPVLYTLFSSRPSSDLGAWVSSFPNYAEVVGFSSLGHFFLRNPHDLDYIVLHPFQCAAKSYGSHQSVEDFEAEILKEPGFELYVLRSDHVAELFGHLGPLTENQIYIPKPYPFLGGSEDLETYEIGDAWIFMHVVAHMHGLDINS</sequence>
<reference evidence="1 2" key="1">
    <citation type="submission" date="2018-08" db="EMBL/GenBank/DDBJ databases">
        <title>Recombination of ecologically and evolutionarily significant loci maintains genetic cohesion in the Pseudomonas syringae species complex.</title>
        <authorList>
            <person name="Dillon M."/>
            <person name="Thakur S."/>
            <person name="Almeida R.N.D."/>
            <person name="Weir B.S."/>
            <person name="Guttman D.S."/>
        </authorList>
    </citation>
    <scope>NUCLEOTIDE SEQUENCE [LARGE SCALE GENOMIC DNA]</scope>
    <source>
        <strain evidence="1 2">ICMP 2788</strain>
    </source>
</reference>
<gene>
    <name evidence="1" type="ORF">ALQ44_200122</name>
</gene>